<keyword evidence="3 8" id="KW-1003">Cell membrane</keyword>
<feature type="transmembrane region" description="Helical" evidence="9">
    <location>
        <begin position="199"/>
        <end position="219"/>
    </location>
</feature>
<sequence length="446" mass="48178">MFAKFINKLEYIGGKVSTFTYVSVIRVAFVKLMPIIILGSFATLLNNVLCSATNGLPALFPNLMFLTDFSPIFSAINYATMNFLSIFVVFLVAQAMGKERKIDETFAGIVGLICYISLVPTAITRVFDVATESYKLTGKAVGELVIPNALAVNYTNTRGMFLAMIVGIIATEFLAKLLNGGKMNIHMPDSVPPNVATAFEVLFPSITVAGVFGIFGFAFQKVTEMNISDVIYKVLQIPLEAIMQHPAGVIVLALLCQVFWLIGIHGAQVIGIVKDPIGLAAIAINLEAHEAGKALPNIFTYTFWNIYATIGGSGCTIGLLIAIFFFSKRADYRTIGGFSAIPALFNINEPLIFGLPLVLNPIIAIPFIFAPVISSIIGYFLTYVGFAASAFITVPFTLPPLVNAFVSTGSFKTVIVQLICIVVTVLIYAPFVIAANQQAHEESFSL</sequence>
<evidence type="ECO:0000256" key="8">
    <source>
        <dbReference type="PIRNR" id="PIRNR006351"/>
    </source>
</evidence>
<feature type="domain" description="PTS EIIC type-3" evidence="10">
    <location>
        <begin position="5"/>
        <end position="431"/>
    </location>
</feature>
<dbReference type="PROSITE" id="PS51105">
    <property type="entry name" value="PTS_EIIC_TYPE_3"/>
    <property type="match status" value="1"/>
</dbReference>
<keyword evidence="12" id="KW-1185">Reference proteome</keyword>
<keyword evidence="4 8" id="KW-0762">Sugar transport</keyword>
<dbReference type="RefSeq" id="WP_094784495.1">
    <property type="nucleotide sequence ID" value="NZ_BEDT01000002.1"/>
</dbReference>
<evidence type="ECO:0000256" key="3">
    <source>
        <dbReference type="ARBA" id="ARBA00022475"/>
    </source>
</evidence>
<dbReference type="EMBL" id="BEDT01000002">
    <property type="protein sequence ID" value="GAX47447.1"/>
    <property type="molecule type" value="Genomic_DNA"/>
</dbReference>
<dbReference type="GO" id="GO:0008982">
    <property type="term" value="F:protein-N(PI)-phosphohistidine-sugar phosphotransferase activity"/>
    <property type="evidence" value="ECO:0007669"/>
    <property type="project" value="UniProtKB-UniRule"/>
</dbReference>
<evidence type="ECO:0000256" key="2">
    <source>
        <dbReference type="ARBA" id="ARBA00022448"/>
    </source>
</evidence>
<keyword evidence="7 8" id="KW-0472">Membrane</keyword>
<feature type="transmembrane region" description="Helical" evidence="9">
    <location>
        <begin position="105"/>
        <end position="127"/>
    </location>
</feature>
<proteinExistence type="predicted"/>
<dbReference type="PANTHER" id="PTHR33989">
    <property type="match status" value="1"/>
</dbReference>
<dbReference type="OrthoDB" id="1550290at2"/>
<keyword evidence="5 9" id="KW-0812">Transmembrane</keyword>
<evidence type="ECO:0000256" key="7">
    <source>
        <dbReference type="ARBA" id="ARBA00023136"/>
    </source>
</evidence>
<gene>
    <name evidence="11" type="ORF">RsY01_1047</name>
</gene>
<organism evidence="11 12">
    <name type="scientific">Pseudolactococcus reticulitermitis</name>
    <dbReference type="NCBI Taxonomy" id="2025039"/>
    <lineage>
        <taxon>Bacteria</taxon>
        <taxon>Bacillati</taxon>
        <taxon>Bacillota</taxon>
        <taxon>Bacilli</taxon>
        <taxon>Lactobacillales</taxon>
        <taxon>Streptococcaceae</taxon>
        <taxon>Pseudolactococcus</taxon>
    </lineage>
</organism>
<feature type="transmembrane region" description="Helical" evidence="9">
    <location>
        <begin position="414"/>
        <end position="435"/>
    </location>
</feature>
<dbReference type="Pfam" id="PF02378">
    <property type="entry name" value="PTS_EIIC"/>
    <property type="match status" value="1"/>
</dbReference>
<comment type="function">
    <text evidence="8">The phosphoenolpyruvate-dependent sugar phosphotransferase system (PTS), a major carbohydrate active -transport system, catalyzes the phosphorylation of incoming sugar substrates concomitant with their translocation across the cell membrane.</text>
</comment>
<dbReference type="GO" id="GO:0009401">
    <property type="term" value="P:phosphoenolpyruvate-dependent sugar phosphotransferase system"/>
    <property type="evidence" value="ECO:0007669"/>
    <property type="project" value="InterPro"/>
</dbReference>
<dbReference type="Proteomes" id="UP000218689">
    <property type="component" value="Unassembled WGS sequence"/>
</dbReference>
<feature type="transmembrane region" description="Helical" evidence="9">
    <location>
        <begin position="69"/>
        <end position="93"/>
    </location>
</feature>
<comment type="subcellular location">
    <subcellularLocation>
        <location evidence="1">Cell membrane</location>
        <topology evidence="1">Multi-pass membrane protein</topology>
    </subcellularLocation>
</comment>
<feature type="transmembrane region" description="Helical" evidence="9">
    <location>
        <begin position="21"/>
        <end position="49"/>
    </location>
</feature>
<feature type="transmembrane region" description="Helical" evidence="9">
    <location>
        <begin position="347"/>
        <end position="370"/>
    </location>
</feature>
<dbReference type="InterPro" id="IPR003352">
    <property type="entry name" value="PTS_EIIC"/>
</dbReference>
<evidence type="ECO:0000259" key="10">
    <source>
        <dbReference type="PROSITE" id="PS51105"/>
    </source>
</evidence>
<feature type="transmembrane region" description="Helical" evidence="9">
    <location>
        <begin position="242"/>
        <end position="262"/>
    </location>
</feature>
<evidence type="ECO:0000256" key="4">
    <source>
        <dbReference type="ARBA" id="ARBA00022597"/>
    </source>
</evidence>
<dbReference type="PANTHER" id="PTHR33989:SF4">
    <property type="entry name" value="PTS SYSTEM N,N'-DIACETYLCHITOBIOSE-SPECIFIC EIIC COMPONENT"/>
    <property type="match status" value="1"/>
</dbReference>
<dbReference type="GO" id="GO:0005886">
    <property type="term" value="C:plasma membrane"/>
    <property type="evidence" value="ECO:0007669"/>
    <property type="project" value="UniProtKB-SubCell"/>
</dbReference>
<evidence type="ECO:0000313" key="11">
    <source>
        <dbReference type="EMBL" id="GAX47447.1"/>
    </source>
</evidence>
<dbReference type="AlphaFoldDB" id="A0A224WZH2"/>
<evidence type="ECO:0000313" key="12">
    <source>
        <dbReference type="Proteomes" id="UP000218689"/>
    </source>
</evidence>
<dbReference type="NCBIfam" id="TIGR00410">
    <property type="entry name" value="lacE"/>
    <property type="match status" value="1"/>
</dbReference>
<protein>
    <recommendedName>
        <fullName evidence="8">Permease IIC component</fullName>
    </recommendedName>
</protein>
<comment type="caution">
    <text evidence="11">The sequence shown here is derived from an EMBL/GenBank/DDBJ whole genome shotgun (WGS) entry which is preliminary data.</text>
</comment>
<name>A0A224WZH2_9LACT</name>
<evidence type="ECO:0000256" key="9">
    <source>
        <dbReference type="SAM" id="Phobius"/>
    </source>
</evidence>
<evidence type="ECO:0000256" key="1">
    <source>
        <dbReference type="ARBA" id="ARBA00004651"/>
    </source>
</evidence>
<feature type="transmembrane region" description="Helical" evidence="9">
    <location>
        <begin position="160"/>
        <end position="178"/>
    </location>
</feature>
<dbReference type="PIRSF" id="PIRSF006351">
    <property type="entry name" value="PTS_EIIC-Cellobiose"/>
    <property type="match status" value="1"/>
</dbReference>
<accession>A0A224WZH2</accession>
<feature type="transmembrane region" description="Helical" evidence="9">
    <location>
        <begin position="306"/>
        <end position="326"/>
    </location>
</feature>
<keyword evidence="6 9" id="KW-1133">Transmembrane helix</keyword>
<evidence type="ECO:0000256" key="5">
    <source>
        <dbReference type="ARBA" id="ARBA00022692"/>
    </source>
</evidence>
<dbReference type="InterPro" id="IPR051088">
    <property type="entry name" value="PTS_Sugar-EIIC/EIIB"/>
</dbReference>
<dbReference type="InterPro" id="IPR004796">
    <property type="entry name" value="PTS_IIC_cello"/>
</dbReference>
<evidence type="ECO:0000256" key="6">
    <source>
        <dbReference type="ARBA" id="ARBA00022989"/>
    </source>
</evidence>
<dbReference type="InterPro" id="IPR004501">
    <property type="entry name" value="PTS_EIIC_3"/>
</dbReference>
<keyword evidence="2 8" id="KW-0813">Transport</keyword>
<reference evidence="12" key="1">
    <citation type="submission" date="2017-08" db="EMBL/GenBank/DDBJ databases">
        <title>Draft genome sequence of Lactococcus sp. strain Rs-Y01, isolated from the gut of the lower termite Reticulitermes speratus.</title>
        <authorList>
            <person name="Ohkuma M."/>
            <person name="Yuki M."/>
        </authorList>
    </citation>
    <scope>NUCLEOTIDE SEQUENCE [LARGE SCALE GENOMIC DNA]</scope>
    <source>
        <strain evidence="12">Rs-Y01</strain>
    </source>
</reference>
<feature type="transmembrane region" description="Helical" evidence="9">
    <location>
        <begin position="376"/>
        <end position="402"/>
    </location>
</feature>